<feature type="compositionally biased region" description="Basic residues" evidence="1">
    <location>
        <begin position="423"/>
        <end position="432"/>
    </location>
</feature>
<evidence type="ECO:0000313" key="2">
    <source>
        <dbReference type="EMBL" id="KAL1116785.1"/>
    </source>
</evidence>
<reference evidence="2 3" key="1">
    <citation type="submission" date="2024-07" db="EMBL/GenBank/DDBJ databases">
        <title>Chromosome-level genome assembly of the water stick insect Ranatra chinensis (Heteroptera: Nepidae).</title>
        <authorList>
            <person name="Liu X."/>
        </authorList>
    </citation>
    <scope>NUCLEOTIDE SEQUENCE [LARGE SCALE GENOMIC DNA]</scope>
    <source>
        <strain evidence="2">Cailab_2021Rc</strain>
        <tissue evidence="2">Muscle</tissue>
    </source>
</reference>
<protein>
    <submittedName>
        <fullName evidence="2">Uncharacterized protein</fullName>
    </submittedName>
</protein>
<feature type="compositionally biased region" description="Low complexity" evidence="1">
    <location>
        <begin position="146"/>
        <end position="164"/>
    </location>
</feature>
<dbReference type="Proteomes" id="UP001558652">
    <property type="component" value="Unassembled WGS sequence"/>
</dbReference>
<feature type="region of interest" description="Disordered" evidence="1">
    <location>
        <begin position="1"/>
        <end position="44"/>
    </location>
</feature>
<feature type="region of interest" description="Disordered" evidence="1">
    <location>
        <begin position="125"/>
        <end position="182"/>
    </location>
</feature>
<comment type="caution">
    <text evidence="2">The sequence shown here is derived from an EMBL/GenBank/DDBJ whole genome shotgun (WGS) entry which is preliminary data.</text>
</comment>
<sequence>MASKRRNMFHKNKTQETTEEGRSKRSSLPREHPTEGGGTVPVPDEINECLVPLFGSQRLVNIFLAEADQSSDEEEYGIWKRMGKTADGADSPKLSGQPQTNTIMKYLKKTLRTPTSASPVAMKIEGSSPVQHEPSTNSELKEVSFSEMSGGSRAESSAESANEEPSPPPKPPSGKSQKDQASLPWQRQDWFLQLKESYSKNCFDRVLRDGKPRKGLLFSEDISDSDEIYIIQCPKEMDPHSLVGVDINLSEENRICVSSRDKRSTEVYDLFPQTECKKEDVNLILPSREKGKFVLVSHPLAGNILVSESCDVGDISYNIPQEDQSVPSPLALTDDEVPIGSSTQMNITAALNAQTPDVSISSKKKKSKKESFEKSCSLEESGREKKKKKKRKKELDEDISLCHNFVNDYNLSDCDHNHGLSSVKKKKKKKKKSSDEFPDTSFEEHLNESDNEGEGIKKRKRKRESGENQFAWLALWVVCLTAILKGDKAQSLIKFNGQIVFRPLWYLVCYQCTVTLTCRIRIFTYMLLPSCRHLCGGFDRFCFPGVEDRSFGLNENESCAESGGHKKKRRKYESEIEDKSFGGTDNEIHSSGKKKKKHKHENVEGVTLCEQEDGCFVEERKKKVKIENVNIFIPQSLLLKSNSAGPDGVVVRIPDYHAIGPGFDSLRTLSPDYPVLVESQVGLWTHGCLVYLCDTPLDDRLYDYVTVRKKKKKDKYDNS</sequence>
<feature type="region of interest" description="Disordered" evidence="1">
    <location>
        <begin position="422"/>
        <end position="460"/>
    </location>
</feature>
<feature type="compositionally biased region" description="Polar residues" evidence="1">
    <location>
        <begin position="128"/>
        <end position="138"/>
    </location>
</feature>
<evidence type="ECO:0000256" key="1">
    <source>
        <dbReference type="SAM" id="MobiDB-lite"/>
    </source>
</evidence>
<gene>
    <name evidence="2" type="ORF">AAG570_005257</name>
</gene>
<dbReference type="Pfam" id="PF08208">
    <property type="entry name" value="RNA_polI_A34"/>
    <property type="match status" value="1"/>
</dbReference>
<feature type="compositionally biased region" description="Basic and acidic residues" evidence="1">
    <location>
        <begin position="13"/>
        <end position="34"/>
    </location>
</feature>
<organism evidence="2 3">
    <name type="scientific">Ranatra chinensis</name>
    <dbReference type="NCBI Taxonomy" id="642074"/>
    <lineage>
        <taxon>Eukaryota</taxon>
        <taxon>Metazoa</taxon>
        <taxon>Ecdysozoa</taxon>
        <taxon>Arthropoda</taxon>
        <taxon>Hexapoda</taxon>
        <taxon>Insecta</taxon>
        <taxon>Pterygota</taxon>
        <taxon>Neoptera</taxon>
        <taxon>Paraneoptera</taxon>
        <taxon>Hemiptera</taxon>
        <taxon>Heteroptera</taxon>
        <taxon>Panheteroptera</taxon>
        <taxon>Nepomorpha</taxon>
        <taxon>Nepidae</taxon>
        <taxon>Ranatrinae</taxon>
        <taxon>Ranatra</taxon>
    </lineage>
</organism>
<accession>A0ABD0Y2E2</accession>
<keyword evidence="3" id="KW-1185">Reference proteome</keyword>
<dbReference type="InterPro" id="IPR013240">
    <property type="entry name" value="DNA-dir_RNA_pol1_su_RPA34"/>
</dbReference>
<evidence type="ECO:0000313" key="3">
    <source>
        <dbReference type="Proteomes" id="UP001558652"/>
    </source>
</evidence>
<proteinExistence type="predicted"/>
<dbReference type="AlphaFoldDB" id="A0ABD0Y2E2"/>
<name>A0ABD0Y2E2_9HEMI</name>
<feature type="compositionally biased region" description="Basic and acidic residues" evidence="1">
    <location>
        <begin position="371"/>
        <end position="383"/>
    </location>
</feature>
<feature type="compositionally biased region" description="Basic residues" evidence="1">
    <location>
        <begin position="1"/>
        <end position="12"/>
    </location>
</feature>
<dbReference type="EMBL" id="JBFDAA010000017">
    <property type="protein sequence ID" value="KAL1116785.1"/>
    <property type="molecule type" value="Genomic_DNA"/>
</dbReference>
<feature type="region of interest" description="Disordered" evidence="1">
    <location>
        <begin position="371"/>
        <end position="393"/>
    </location>
</feature>